<dbReference type="RefSeq" id="WP_064807113.1">
    <property type="nucleotide sequence ID" value="NZ_CP016023.1"/>
</dbReference>
<dbReference type="InterPro" id="IPR009100">
    <property type="entry name" value="AcylCoA_DH/oxidase_NM_dom_sf"/>
</dbReference>
<evidence type="ECO:0000313" key="4">
    <source>
        <dbReference type="Proteomes" id="UP000078572"/>
    </source>
</evidence>
<dbReference type="Gene3D" id="1.20.140.10">
    <property type="entry name" value="Butyryl-CoA Dehydrogenase, subunit A, domain 3"/>
    <property type="match status" value="1"/>
</dbReference>
<reference evidence="4" key="1">
    <citation type="submission" date="2016-06" db="EMBL/GenBank/DDBJ databases">
        <authorList>
            <person name="Xu Y."/>
            <person name="Nagy A."/>
            <person name="Yan X."/>
            <person name="Kim S.W."/>
            <person name="Haley B."/>
            <person name="Liu N.T."/>
            <person name="Nou X."/>
        </authorList>
    </citation>
    <scope>NUCLEOTIDE SEQUENCE [LARGE SCALE GENOMIC DNA]</scope>
    <source>
        <strain evidence="4">ATCC 49129</strain>
    </source>
</reference>
<name>A0A192A3P9_9RALS</name>
<dbReference type="InterPro" id="IPR013107">
    <property type="entry name" value="Acyl-CoA_DH_C"/>
</dbReference>
<dbReference type="PIRSF" id="PIRSF016578">
    <property type="entry name" value="HsaA"/>
    <property type="match status" value="1"/>
</dbReference>
<dbReference type="InterPro" id="IPR046373">
    <property type="entry name" value="Acyl-CoA_Oxase/DH_mid-dom_sf"/>
</dbReference>
<dbReference type="CDD" id="cd01163">
    <property type="entry name" value="DszC"/>
    <property type="match status" value="1"/>
</dbReference>
<proteinExistence type="predicted"/>
<dbReference type="STRING" id="190721.ACS15_4302"/>
<gene>
    <name evidence="3" type="ORF">A9Y76_20280</name>
</gene>
<dbReference type="Proteomes" id="UP000078572">
    <property type="component" value="Chromosome 2"/>
</dbReference>
<dbReference type="SUPFAM" id="SSF47203">
    <property type="entry name" value="Acyl-CoA dehydrogenase C-terminal domain-like"/>
    <property type="match status" value="1"/>
</dbReference>
<organism evidence="3 4">
    <name type="scientific">Ralstonia insidiosa</name>
    <dbReference type="NCBI Taxonomy" id="190721"/>
    <lineage>
        <taxon>Bacteria</taxon>
        <taxon>Pseudomonadati</taxon>
        <taxon>Pseudomonadota</taxon>
        <taxon>Betaproteobacteria</taxon>
        <taxon>Burkholderiales</taxon>
        <taxon>Burkholderiaceae</taxon>
        <taxon>Ralstonia</taxon>
    </lineage>
</organism>
<dbReference type="GO" id="GO:0008470">
    <property type="term" value="F:3-methylbutanoyl-CoA dehydrogenase activity"/>
    <property type="evidence" value="ECO:0007669"/>
    <property type="project" value="TreeGrafter"/>
</dbReference>
<dbReference type="PANTHER" id="PTHR43884">
    <property type="entry name" value="ACYL-COA DEHYDROGENASE"/>
    <property type="match status" value="1"/>
</dbReference>
<dbReference type="Gene3D" id="2.40.110.10">
    <property type="entry name" value="Butyryl-CoA Dehydrogenase, subunit A, domain 2"/>
    <property type="match status" value="1"/>
</dbReference>
<dbReference type="AlphaFoldDB" id="A0A192A3P9"/>
<evidence type="ECO:0000313" key="3">
    <source>
        <dbReference type="EMBL" id="ANJ74891.1"/>
    </source>
</evidence>
<keyword evidence="1" id="KW-0560">Oxidoreductase</keyword>
<sequence>MNTPRDLHLHHRLQDAIAALPALAERIGEDAAAREVRRVLPYEGFARFRESGLGLLRIPAEWGGLGGSLVNLFETITTLAAHESNVAHALRIHYDLTEVIRLSPLTAFHQTQLDRLLAGAIFGGGSTERGTSRPGEITTTLQRDGEHYRLSGRKYYTTGTAFADYGRFNVHDEAGADLQIIIPVARTGVQVVDDWDGMGQRMTASGSIVFDHVQVLADEVAPRIASTLVGRHTGALRQLHLVAVAAGIVRNVVADAQRYVVNHGRPVLHSPAPTARDDHFIQQVVGDLAAHSHAIDALVRENARVLDRLSEAIRHDAADADALVLEGALATAKTQLVVSKLALHAAQQLFEAGGASMTARTHNFDRHWRNLRTIFNHNPLLHKARVVGAYHLTGETQHLKEGRIF</sequence>
<evidence type="ECO:0000256" key="1">
    <source>
        <dbReference type="ARBA" id="ARBA00023002"/>
    </source>
</evidence>
<dbReference type="Pfam" id="PF08028">
    <property type="entry name" value="Acyl-CoA_dh_2"/>
    <property type="match status" value="1"/>
</dbReference>
<dbReference type="GeneID" id="61528375"/>
<dbReference type="EMBL" id="CP016023">
    <property type="protein sequence ID" value="ANJ74891.1"/>
    <property type="molecule type" value="Genomic_DNA"/>
</dbReference>
<dbReference type="GO" id="GO:0006552">
    <property type="term" value="P:L-leucine catabolic process"/>
    <property type="evidence" value="ECO:0007669"/>
    <property type="project" value="TreeGrafter"/>
</dbReference>
<dbReference type="InterPro" id="IPR037069">
    <property type="entry name" value="AcylCoA_DH/ox_N_sf"/>
</dbReference>
<dbReference type="GO" id="GO:0050660">
    <property type="term" value="F:flavin adenine dinucleotide binding"/>
    <property type="evidence" value="ECO:0007669"/>
    <property type="project" value="InterPro"/>
</dbReference>
<protein>
    <submittedName>
        <fullName evidence="3">Acyl-CoA dehydrogenase</fullName>
    </submittedName>
</protein>
<dbReference type="PANTHER" id="PTHR43884:SF12">
    <property type="entry name" value="ISOVALERYL-COA DEHYDROGENASE, MITOCHONDRIAL-RELATED"/>
    <property type="match status" value="1"/>
</dbReference>
<evidence type="ECO:0000259" key="2">
    <source>
        <dbReference type="Pfam" id="PF08028"/>
    </source>
</evidence>
<accession>A0A192A3P9</accession>
<dbReference type="Gene3D" id="1.10.540.10">
    <property type="entry name" value="Acyl-CoA dehydrogenase/oxidase, N-terminal domain"/>
    <property type="match status" value="1"/>
</dbReference>
<dbReference type="InterPro" id="IPR036250">
    <property type="entry name" value="AcylCo_DH-like_C"/>
</dbReference>
<feature type="domain" description="Acyl-CoA dehydrogenase C-terminal" evidence="2">
    <location>
        <begin position="241"/>
        <end position="377"/>
    </location>
</feature>
<keyword evidence="4" id="KW-1185">Reference proteome</keyword>
<dbReference type="OrthoDB" id="571684at2"/>
<dbReference type="SUPFAM" id="SSF56645">
    <property type="entry name" value="Acyl-CoA dehydrogenase NM domain-like"/>
    <property type="match status" value="1"/>
</dbReference>